<dbReference type="Proteomes" id="UP000799767">
    <property type="component" value="Unassembled WGS sequence"/>
</dbReference>
<dbReference type="PANTHER" id="PTHR43712">
    <property type="entry name" value="PUTATIVE (AFU_ORTHOLOGUE AFUA_4G14580)-RELATED"/>
    <property type="match status" value="1"/>
</dbReference>
<dbReference type="AlphaFoldDB" id="A0A6A6PKL5"/>
<dbReference type="PANTHER" id="PTHR43712:SF12">
    <property type="entry name" value="STERIGMATOCYSTIN 8-O-METHYLTRANSFERASE"/>
    <property type="match status" value="1"/>
</dbReference>
<proteinExistence type="predicted"/>
<dbReference type="Pfam" id="PF00891">
    <property type="entry name" value="Methyltransf_2"/>
    <property type="match status" value="1"/>
</dbReference>
<dbReference type="GeneID" id="54476687"/>
<keyword evidence="1 5" id="KW-0489">Methyltransferase</keyword>
<evidence type="ECO:0000256" key="1">
    <source>
        <dbReference type="ARBA" id="ARBA00022603"/>
    </source>
</evidence>
<keyword evidence="2 5" id="KW-0808">Transferase</keyword>
<dbReference type="PROSITE" id="PS51683">
    <property type="entry name" value="SAM_OMT_II"/>
    <property type="match status" value="1"/>
</dbReference>
<evidence type="ECO:0000313" key="5">
    <source>
        <dbReference type="EMBL" id="KAF2480241.1"/>
    </source>
</evidence>
<evidence type="ECO:0000256" key="2">
    <source>
        <dbReference type="ARBA" id="ARBA00022679"/>
    </source>
</evidence>
<dbReference type="InterPro" id="IPR029063">
    <property type="entry name" value="SAM-dependent_MTases_sf"/>
</dbReference>
<sequence>MSGAAGNDRTRGTHLLARNWDWAALGDAIVVDVGGGIGAQSKTLARTFPRLNFIIQDRPDTLCRATVEDLPPDVGSRIHFLVHDMYTPQPQLNAAVYLIRRVMMDKSDAECVKILRCLRPALKRGAHVLVQDPYLPKSGVSPVWQERTLRNLDLQILALHPVNAREPEAWPAIFEQAGPGFEFKGVKLVPNTDMSIAEAVWRGE</sequence>
<keyword evidence="3" id="KW-0949">S-adenosyl-L-methionine</keyword>
<evidence type="ECO:0000259" key="4">
    <source>
        <dbReference type="Pfam" id="PF00891"/>
    </source>
</evidence>
<dbReference type="OrthoDB" id="1606438at2759"/>
<reference evidence="5" key="1">
    <citation type="journal article" date="2020" name="Stud. Mycol.">
        <title>101 Dothideomycetes genomes: a test case for predicting lifestyles and emergence of pathogens.</title>
        <authorList>
            <person name="Haridas S."/>
            <person name="Albert R."/>
            <person name="Binder M."/>
            <person name="Bloem J."/>
            <person name="Labutti K."/>
            <person name="Salamov A."/>
            <person name="Andreopoulos B."/>
            <person name="Baker S."/>
            <person name="Barry K."/>
            <person name="Bills G."/>
            <person name="Bluhm B."/>
            <person name="Cannon C."/>
            <person name="Castanera R."/>
            <person name="Culley D."/>
            <person name="Daum C."/>
            <person name="Ezra D."/>
            <person name="Gonzalez J."/>
            <person name="Henrissat B."/>
            <person name="Kuo A."/>
            <person name="Liang C."/>
            <person name="Lipzen A."/>
            <person name="Lutzoni F."/>
            <person name="Magnuson J."/>
            <person name="Mondo S."/>
            <person name="Nolan M."/>
            <person name="Ohm R."/>
            <person name="Pangilinan J."/>
            <person name="Park H.-J."/>
            <person name="Ramirez L."/>
            <person name="Alfaro M."/>
            <person name="Sun H."/>
            <person name="Tritt A."/>
            <person name="Yoshinaga Y."/>
            <person name="Zwiers L.-H."/>
            <person name="Turgeon B."/>
            <person name="Goodwin S."/>
            <person name="Spatafora J."/>
            <person name="Crous P."/>
            <person name="Grigoriev I."/>
        </authorList>
    </citation>
    <scope>NUCLEOTIDE SEQUENCE</scope>
    <source>
        <strain evidence="5">CBS 113389</strain>
    </source>
</reference>
<dbReference type="InterPro" id="IPR016461">
    <property type="entry name" value="COMT-like"/>
</dbReference>
<gene>
    <name evidence="5" type="ORF">BDY17DRAFT_313099</name>
</gene>
<accession>A0A6A6PKL5</accession>
<evidence type="ECO:0000313" key="6">
    <source>
        <dbReference type="Proteomes" id="UP000799767"/>
    </source>
</evidence>
<dbReference type="InterPro" id="IPR001077">
    <property type="entry name" value="COMT_C"/>
</dbReference>
<dbReference type="EMBL" id="MU001640">
    <property type="protein sequence ID" value="KAF2480241.1"/>
    <property type="molecule type" value="Genomic_DNA"/>
</dbReference>
<dbReference type="GO" id="GO:0008171">
    <property type="term" value="F:O-methyltransferase activity"/>
    <property type="evidence" value="ECO:0007669"/>
    <property type="project" value="InterPro"/>
</dbReference>
<protein>
    <submittedName>
        <fullName evidence="5">S-adenosyl-L-methionine-dependent methyltransferase</fullName>
    </submittedName>
</protein>
<keyword evidence="6" id="KW-1185">Reference proteome</keyword>
<dbReference type="GO" id="GO:0032259">
    <property type="term" value="P:methylation"/>
    <property type="evidence" value="ECO:0007669"/>
    <property type="project" value="UniProtKB-KW"/>
</dbReference>
<dbReference type="Gene3D" id="3.40.50.150">
    <property type="entry name" value="Vaccinia Virus protein VP39"/>
    <property type="match status" value="1"/>
</dbReference>
<dbReference type="SUPFAM" id="SSF53335">
    <property type="entry name" value="S-adenosyl-L-methionine-dependent methyltransferases"/>
    <property type="match status" value="1"/>
</dbReference>
<feature type="domain" description="O-methyltransferase C-terminal" evidence="4">
    <location>
        <begin position="29"/>
        <end position="178"/>
    </location>
</feature>
<organism evidence="5 6">
    <name type="scientific">Neohortaea acidophila</name>
    <dbReference type="NCBI Taxonomy" id="245834"/>
    <lineage>
        <taxon>Eukaryota</taxon>
        <taxon>Fungi</taxon>
        <taxon>Dikarya</taxon>
        <taxon>Ascomycota</taxon>
        <taxon>Pezizomycotina</taxon>
        <taxon>Dothideomycetes</taxon>
        <taxon>Dothideomycetidae</taxon>
        <taxon>Mycosphaerellales</taxon>
        <taxon>Teratosphaeriaceae</taxon>
        <taxon>Neohortaea</taxon>
    </lineage>
</organism>
<dbReference type="RefSeq" id="XP_033586811.1">
    <property type="nucleotide sequence ID" value="XM_033735685.1"/>
</dbReference>
<name>A0A6A6PKL5_9PEZI</name>
<evidence type="ECO:0000256" key="3">
    <source>
        <dbReference type="ARBA" id="ARBA00022691"/>
    </source>
</evidence>